<reference evidence="1 2" key="1">
    <citation type="journal article" date="2020" name="Phytopathology">
        <title>Genome Sequence Resources of Colletotrichum truncatum, C. plurivorum, C. musicola, and C. sojae: Four Species Pathogenic to Soybean (Glycine max).</title>
        <authorList>
            <person name="Rogerio F."/>
            <person name="Boufleur T.R."/>
            <person name="Ciampi-Guillardi M."/>
            <person name="Sukno S.A."/>
            <person name="Thon M.R."/>
            <person name="Massola Junior N.S."/>
            <person name="Baroncelli R."/>
        </authorList>
    </citation>
    <scope>NUCLEOTIDE SEQUENCE [LARGE SCALE GENOMIC DNA]</scope>
    <source>
        <strain evidence="1 2">CMES1059</strain>
    </source>
</reference>
<name>A0ACC3YZH4_COLTU</name>
<dbReference type="Proteomes" id="UP000805649">
    <property type="component" value="Unassembled WGS sequence"/>
</dbReference>
<dbReference type="EMBL" id="VUJX02000004">
    <property type="protein sequence ID" value="KAL0937335.1"/>
    <property type="molecule type" value="Genomic_DNA"/>
</dbReference>
<protein>
    <submittedName>
        <fullName evidence="1">Uncharacterized protein</fullName>
    </submittedName>
</protein>
<keyword evidence="2" id="KW-1185">Reference proteome</keyword>
<evidence type="ECO:0000313" key="2">
    <source>
        <dbReference type="Proteomes" id="UP000805649"/>
    </source>
</evidence>
<gene>
    <name evidence="1" type="ORF">CTRU02_207066</name>
</gene>
<comment type="caution">
    <text evidence="1">The sequence shown here is derived from an EMBL/GenBank/DDBJ whole genome shotgun (WGS) entry which is preliminary data.</text>
</comment>
<evidence type="ECO:0000313" key="1">
    <source>
        <dbReference type="EMBL" id="KAL0937335.1"/>
    </source>
</evidence>
<organism evidence="1 2">
    <name type="scientific">Colletotrichum truncatum</name>
    <name type="common">Anthracnose fungus</name>
    <name type="synonym">Colletotrichum capsici</name>
    <dbReference type="NCBI Taxonomy" id="5467"/>
    <lineage>
        <taxon>Eukaryota</taxon>
        <taxon>Fungi</taxon>
        <taxon>Dikarya</taxon>
        <taxon>Ascomycota</taxon>
        <taxon>Pezizomycotina</taxon>
        <taxon>Sordariomycetes</taxon>
        <taxon>Hypocreomycetidae</taxon>
        <taxon>Glomerellales</taxon>
        <taxon>Glomerellaceae</taxon>
        <taxon>Colletotrichum</taxon>
        <taxon>Colletotrichum truncatum species complex</taxon>
    </lineage>
</organism>
<accession>A0ACC3YZH4</accession>
<proteinExistence type="predicted"/>
<sequence>MYLKALITFVPLVASAILSPRQAAPTEIYRFQNGWIENLATHSNGALLVTRMDQPDLWSVNPSSKTATKLYTFPDAYATGGLVEMSPNIWAVITGKYRSGTNTPGSWGIWKVDLTGPTAKASVVKVVPESKLFNGLAKFEHDKTNNTLLIGDAAAGAVYKMNFSTGAYSILLADKSMNPQGFLPFGIDGMKFFNGSLYFTNIGQNTFNRLPIDTAGKPGSVSTIFNNSPGDDFIFDAAGNAYIATNTQNSVIKVDPAGKVTKLATVQGSTSTTLGRAEKDGNVLYIGSSQGTISAITVK</sequence>